<dbReference type="EMBL" id="JAIVFP010000001">
    <property type="protein sequence ID" value="MCI4683235.1"/>
    <property type="molecule type" value="Genomic_DNA"/>
</dbReference>
<dbReference type="Pfam" id="PF11390">
    <property type="entry name" value="FdsD"/>
    <property type="match status" value="1"/>
</dbReference>
<protein>
    <submittedName>
        <fullName evidence="1">Formate dehydrogenase subunit delta</fullName>
    </submittedName>
</protein>
<comment type="caution">
    <text evidence="1">The sequence shown here is derived from an EMBL/GenBank/DDBJ whole genome shotgun (WGS) entry which is preliminary data.</text>
</comment>
<accession>A0ABS9Z768</accession>
<dbReference type="InterPro" id="IPR021074">
    <property type="entry name" value="Formate_DH_dsu"/>
</dbReference>
<dbReference type="RefSeq" id="WP_243067197.1">
    <property type="nucleotide sequence ID" value="NZ_JAIVFK010000028.1"/>
</dbReference>
<dbReference type="Proteomes" id="UP001139104">
    <property type="component" value="Unassembled WGS sequence"/>
</dbReference>
<evidence type="ECO:0000313" key="2">
    <source>
        <dbReference type="Proteomes" id="UP001139104"/>
    </source>
</evidence>
<evidence type="ECO:0000313" key="1">
    <source>
        <dbReference type="EMBL" id="MCI4683235.1"/>
    </source>
</evidence>
<proteinExistence type="predicted"/>
<organism evidence="1 2">
    <name type="scientific">Candidatus Rhodoblastus alkanivorans</name>
    <dbReference type="NCBI Taxonomy" id="2954117"/>
    <lineage>
        <taxon>Bacteria</taxon>
        <taxon>Pseudomonadati</taxon>
        <taxon>Pseudomonadota</taxon>
        <taxon>Alphaproteobacteria</taxon>
        <taxon>Hyphomicrobiales</taxon>
        <taxon>Rhodoblastaceae</taxon>
        <taxon>Rhodoblastus</taxon>
    </lineage>
</organism>
<reference evidence="1" key="1">
    <citation type="journal article" date="2022" name="ISME J.">
        <title>Identification of active gaseous-alkane degraders at natural gas seeps.</title>
        <authorList>
            <person name="Farhan Ul Haque M."/>
            <person name="Hernandez M."/>
            <person name="Crombie A.T."/>
            <person name="Murrell J.C."/>
        </authorList>
    </citation>
    <scope>NUCLEOTIDE SEQUENCE</scope>
    <source>
        <strain evidence="1">PC2</strain>
    </source>
</reference>
<gene>
    <name evidence="1" type="ORF">K2U94_10715</name>
</gene>
<keyword evidence="2" id="KW-1185">Reference proteome</keyword>
<name>A0ABS9Z768_9HYPH</name>
<sequence length="84" mass="9605">MNQDTHTFAHDENQARLIRMAKEIADYFRVYPEEKAVESIASHINHFWTPKMREDFLAAASEPGQALPPLVAAAREKIARKKAK</sequence>